<reference evidence="1 2" key="1">
    <citation type="submission" date="2018-10" db="EMBL/GenBank/DDBJ databases">
        <title>Sequencing the genomes of 1000 actinobacteria strains.</title>
        <authorList>
            <person name="Klenk H.-P."/>
        </authorList>
    </citation>
    <scope>NUCLEOTIDE SEQUENCE [LARGE SCALE GENOMIC DNA]</scope>
    <source>
        <strain evidence="1 2">DSM 44343</strain>
    </source>
</reference>
<proteinExistence type="predicted"/>
<sequence length="221" mass="23671">MTVADDTADTQCFDSAVSEGVAGERTWLRQADGTRDVLPVDRWLGTSSVSSDSEFDSRVAGKCFGPTVDLGCGPGRLVHRLLGNGIAALGVDNSEQAVTMTRALGGVAIRRSLFDRLPGEGRWRHALLLDGNIGIGGDPERLTRRVRELVGARGSIIVEIDSVLPGLWRGAARVETAHAHGAWFPWARVGVDYIAELADHTGLCCRSEVIAGRTLAELTLR</sequence>
<dbReference type="AlphaFoldDB" id="A0A495K1N8"/>
<dbReference type="Gene3D" id="3.40.50.150">
    <property type="entry name" value="Vaccinia Virus protein VP39"/>
    <property type="match status" value="1"/>
</dbReference>
<name>A0A495K1N8_WILMA</name>
<organism evidence="1 2">
    <name type="scientific">Williamsia marianensis</name>
    <dbReference type="NCBI Taxonomy" id="85044"/>
    <lineage>
        <taxon>Bacteria</taxon>
        <taxon>Bacillati</taxon>
        <taxon>Actinomycetota</taxon>
        <taxon>Actinomycetes</taxon>
        <taxon>Mycobacteriales</taxon>
        <taxon>Nocardiaceae</taxon>
        <taxon>Williamsia</taxon>
    </lineage>
</organism>
<gene>
    <name evidence="1" type="ORF">DFJ75_1956</name>
</gene>
<dbReference type="InterPro" id="IPR029063">
    <property type="entry name" value="SAM-dependent_MTases_sf"/>
</dbReference>
<dbReference type="Proteomes" id="UP000274762">
    <property type="component" value="Unassembled WGS sequence"/>
</dbReference>
<protein>
    <recommendedName>
        <fullName evidence="3">Methyltransferase family protein</fullName>
    </recommendedName>
</protein>
<evidence type="ECO:0008006" key="3">
    <source>
        <dbReference type="Google" id="ProtNLM"/>
    </source>
</evidence>
<evidence type="ECO:0000313" key="1">
    <source>
        <dbReference type="EMBL" id="RKR95146.1"/>
    </source>
</evidence>
<evidence type="ECO:0000313" key="2">
    <source>
        <dbReference type="Proteomes" id="UP000274762"/>
    </source>
</evidence>
<dbReference type="RefSeq" id="WP_062799393.1">
    <property type="nucleotide sequence ID" value="NZ_CBCRXS010000004.1"/>
</dbReference>
<dbReference type="SUPFAM" id="SSF53335">
    <property type="entry name" value="S-adenosyl-L-methionine-dependent methyltransferases"/>
    <property type="match status" value="1"/>
</dbReference>
<dbReference type="EMBL" id="RBKV01000001">
    <property type="protein sequence ID" value="RKR95146.1"/>
    <property type="molecule type" value="Genomic_DNA"/>
</dbReference>
<dbReference type="OrthoDB" id="4484556at2"/>
<accession>A0A495K1N8</accession>
<comment type="caution">
    <text evidence="1">The sequence shown here is derived from an EMBL/GenBank/DDBJ whole genome shotgun (WGS) entry which is preliminary data.</text>
</comment>